<dbReference type="RefSeq" id="WP_211680510.1">
    <property type="nucleotide sequence ID" value="NZ_JAGRQH010000001.1"/>
</dbReference>
<name>A0ABS5E4Z5_9PROT</name>
<protein>
    <submittedName>
        <fullName evidence="1">Uncharacterized protein</fullName>
    </submittedName>
</protein>
<accession>A0ABS5E4Z5</accession>
<proteinExistence type="predicted"/>
<evidence type="ECO:0000313" key="1">
    <source>
        <dbReference type="EMBL" id="MBR0558977.1"/>
    </source>
</evidence>
<gene>
    <name evidence="1" type="ORF">KB213_02730</name>
</gene>
<dbReference type="PROSITE" id="PS51257">
    <property type="entry name" value="PROKAR_LIPOPROTEIN"/>
    <property type="match status" value="1"/>
</dbReference>
<evidence type="ECO:0000313" key="2">
    <source>
        <dbReference type="Proteomes" id="UP000677812"/>
    </source>
</evidence>
<comment type="caution">
    <text evidence="1">The sequence shown here is derived from an EMBL/GenBank/DDBJ whole genome shotgun (WGS) entry which is preliminary data.</text>
</comment>
<keyword evidence="2" id="KW-1185">Reference proteome</keyword>
<dbReference type="EMBL" id="JAGRQH010000001">
    <property type="protein sequence ID" value="MBR0558977.1"/>
    <property type="molecule type" value="Genomic_DNA"/>
</dbReference>
<organism evidence="1 2">
    <name type="scientific">Neokomagataea anthophila</name>
    <dbReference type="NCBI Taxonomy" id="2826925"/>
    <lineage>
        <taxon>Bacteria</taxon>
        <taxon>Pseudomonadati</taxon>
        <taxon>Pseudomonadota</taxon>
        <taxon>Alphaproteobacteria</taxon>
        <taxon>Acetobacterales</taxon>
        <taxon>Acetobacteraceae</taxon>
        <taxon>Neokomagataea</taxon>
    </lineage>
</organism>
<dbReference type="Proteomes" id="UP000677812">
    <property type="component" value="Unassembled WGS sequence"/>
</dbReference>
<sequence>MKYTIYLGGLLLLSGCASEGKPALCPAMRGWDKSFQQEMAAEVRGHWQDCPALVESAVQLVELHRACGVQ</sequence>
<reference evidence="1 2" key="1">
    <citation type="submission" date="2021-04" db="EMBL/GenBank/DDBJ databases">
        <title>The complete genome sequence of Neokomagataea sp. TBRC 2177.</title>
        <authorList>
            <person name="Charoenyingcharoen P."/>
            <person name="Yukphan P."/>
        </authorList>
    </citation>
    <scope>NUCLEOTIDE SEQUENCE [LARGE SCALE GENOMIC DNA]</scope>
    <source>
        <strain evidence="1 2">TBRC 2177</strain>
    </source>
</reference>